<dbReference type="EMBL" id="JBHTAT010000001">
    <property type="protein sequence ID" value="MFC7256540.1"/>
    <property type="molecule type" value="Genomic_DNA"/>
</dbReference>
<proteinExistence type="predicted"/>
<keyword evidence="1" id="KW-0233">DNA recombination</keyword>
<dbReference type="Gene3D" id="1.10.443.10">
    <property type="entry name" value="Intergrase catalytic core"/>
    <property type="match status" value="1"/>
</dbReference>
<protein>
    <submittedName>
        <fullName evidence="3">Tyrosine-type recombinase/integrase</fullName>
    </submittedName>
</protein>
<evidence type="ECO:0000313" key="3">
    <source>
        <dbReference type="EMBL" id="MFC7256540.1"/>
    </source>
</evidence>
<accession>A0ABD6A0T5</accession>
<dbReference type="Pfam" id="PF00589">
    <property type="entry name" value="Phage_integrase"/>
    <property type="match status" value="1"/>
</dbReference>
<dbReference type="GO" id="GO:0006310">
    <property type="term" value="P:DNA recombination"/>
    <property type="evidence" value="ECO:0007669"/>
    <property type="project" value="UniProtKB-KW"/>
</dbReference>
<dbReference type="InterPro" id="IPR011010">
    <property type="entry name" value="DNA_brk_join_enz"/>
</dbReference>
<sequence>MDRSPRTIRRWVTTAGERLYADTGDDGGTYLGPHDLRRTWGTLLVEREVEPGLVMEWGGWEDWDTLREHYFGAYSLDAQQRGMKKVDWL</sequence>
<comment type="caution">
    <text evidence="3">The sequence shown here is derived from an EMBL/GenBank/DDBJ whole genome shotgun (WGS) entry which is preliminary data.</text>
</comment>
<keyword evidence="4" id="KW-1185">Reference proteome</keyword>
<gene>
    <name evidence="3" type="ORF">ACFQKE_14735</name>
</gene>
<dbReference type="RefSeq" id="WP_379705484.1">
    <property type="nucleotide sequence ID" value="NZ_JBHTAT010000001.1"/>
</dbReference>
<dbReference type="Proteomes" id="UP001596434">
    <property type="component" value="Unassembled WGS sequence"/>
</dbReference>
<evidence type="ECO:0000259" key="2">
    <source>
        <dbReference type="Pfam" id="PF00589"/>
    </source>
</evidence>
<evidence type="ECO:0000256" key="1">
    <source>
        <dbReference type="ARBA" id="ARBA00023172"/>
    </source>
</evidence>
<name>A0ABD6A0T5_9EURY</name>
<dbReference type="InterPro" id="IPR013762">
    <property type="entry name" value="Integrase-like_cat_sf"/>
</dbReference>
<evidence type="ECO:0000313" key="4">
    <source>
        <dbReference type="Proteomes" id="UP001596434"/>
    </source>
</evidence>
<reference evidence="3 4" key="1">
    <citation type="journal article" date="2019" name="Int. J. Syst. Evol. Microbiol.">
        <title>The Global Catalogue of Microorganisms (GCM) 10K type strain sequencing project: providing services to taxonomists for standard genome sequencing and annotation.</title>
        <authorList>
            <consortium name="The Broad Institute Genomics Platform"/>
            <consortium name="The Broad Institute Genome Sequencing Center for Infectious Disease"/>
            <person name="Wu L."/>
            <person name="Ma J."/>
        </authorList>
    </citation>
    <scope>NUCLEOTIDE SEQUENCE [LARGE SCALE GENOMIC DNA]</scope>
    <source>
        <strain evidence="3 4">GX21</strain>
    </source>
</reference>
<dbReference type="AlphaFoldDB" id="A0ABD6A0T5"/>
<dbReference type="GeneID" id="96954931"/>
<feature type="domain" description="Tyr recombinase" evidence="2">
    <location>
        <begin position="10"/>
        <end position="71"/>
    </location>
</feature>
<dbReference type="InterPro" id="IPR002104">
    <property type="entry name" value="Integrase_catalytic"/>
</dbReference>
<dbReference type="SUPFAM" id="SSF56349">
    <property type="entry name" value="DNA breaking-rejoining enzymes"/>
    <property type="match status" value="1"/>
</dbReference>
<organism evidence="3 4">
    <name type="scientific">Haloplanus litoreus</name>
    <dbReference type="NCBI Taxonomy" id="767515"/>
    <lineage>
        <taxon>Archaea</taxon>
        <taxon>Methanobacteriati</taxon>
        <taxon>Methanobacteriota</taxon>
        <taxon>Stenosarchaea group</taxon>
        <taxon>Halobacteria</taxon>
        <taxon>Halobacteriales</taxon>
        <taxon>Haloferacaceae</taxon>
        <taxon>Haloplanus</taxon>
    </lineage>
</organism>